<evidence type="ECO:0000256" key="1">
    <source>
        <dbReference type="ARBA" id="ARBA00023015"/>
    </source>
</evidence>
<sequence>MTEPPGAPLARPALLAAVRAQLAHGGSALLSGPPGIGRSTLLGRLAAGYEQDPGHRVLHCAPSAADRDSPFLGLIDLLAPVGDETTAALAPHERAVLGAALLRTPPPPGVDPARGRDRLVLHLAVRNTLALLSRGGRTRVLLVVDDLQWLDPATAAVLAFLARRPPGPPPEGPPSAPRPDPRPAPQPALLGAVRLAQRPGRFPHPRDGTPYETMCPGPVRTFAVPAMTPRETARLLARQDGPRLPGPVVARLHQAGGGNPRAVRELARALGERVRAAGGAAPAPHEPLPVPDSLRAPVLARLAPLPAGVVRTLLIASAAARPTVGLLLRAGCPTAPADLDTAVRHGLVAPAGQAGGRASALPPGQWPVRFTDPLIPLVLCAEAGYEARIAVHRALAEAAPASAPAPATAPALAPAATVRAHHLPLTATERSVLARVADGASNREIAAGLVVSVKTVEAALTRAYRKLGARSRVEATRLLMTQRLTP</sequence>
<evidence type="ECO:0000259" key="5">
    <source>
        <dbReference type="PROSITE" id="PS50043"/>
    </source>
</evidence>
<dbReference type="InterPro" id="IPR016032">
    <property type="entry name" value="Sig_transdc_resp-reg_C-effctor"/>
</dbReference>
<keyword evidence="1" id="KW-0805">Transcription regulation</keyword>
<dbReference type="Pfam" id="PF13191">
    <property type="entry name" value="AAA_16"/>
    <property type="match status" value="1"/>
</dbReference>
<dbReference type="PANTHER" id="PTHR44688:SF16">
    <property type="entry name" value="DNA-BINDING TRANSCRIPTIONAL ACTIVATOR DEVR_DOSR"/>
    <property type="match status" value="1"/>
</dbReference>
<gene>
    <name evidence="6" type="ORF">V2S66_19450</name>
</gene>
<name>A0ABU7PEA5_9ACTN</name>
<evidence type="ECO:0000313" key="6">
    <source>
        <dbReference type="EMBL" id="MEE4544140.1"/>
    </source>
</evidence>
<keyword evidence="3" id="KW-0804">Transcription</keyword>
<reference evidence="6 7" key="1">
    <citation type="submission" date="2023-12" db="EMBL/GenBank/DDBJ databases">
        <title>Streptomyces sp. V4-01.</title>
        <authorList>
            <person name="Somphong A."/>
            <person name="Phongsopitanun W."/>
        </authorList>
    </citation>
    <scope>NUCLEOTIDE SEQUENCE [LARGE SCALE GENOMIC DNA]</scope>
    <source>
        <strain evidence="6 7">V4-01</strain>
    </source>
</reference>
<dbReference type="CDD" id="cd06170">
    <property type="entry name" value="LuxR_C_like"/>
    <property type="match status" value="1"/>
</dbReference>
<dbReference type="SMART" id="SM00421">
    <property type="entry name" value="HTH_LUXR"/>
    <property type="match status" value="1"/>
</dbReference>
<protein>
    <submittedName>
        <fullName evidence="6">AAA family ATPase</fullName>
    </submittedName>
</protein>
<dbReference type="PROSITE" id="PS00622">
    <property type="entry name" value="HTH_LUXR_1"/>
    <property type="match status" value="1"/>
</dbReference>
<dbReference type="Gene3D" id="1.10.10.10">
    <property type="entry name" value="Winged helix-like DNA-binding domain superfamily/Winged helix DNA-binding domain"/>
    <property type="match status" value="1"/>
</dbReference>
<evidence type="ECO:0000313" key="7">
    <source>
        <dbReference type="Proteomes" id="UP001344658"/>
    </source>
</evidence>
<dbReference type="PANTHER" id="PTHR44688">
    <property type="entry name" value="DNA-BINDING TRANSCRIPTIONAL ACTIVATOR DEVR_DOSR"/>
    <property type="match status" value="1"/>
</dbReference>
<dbReference type="EMBL" id="JAZEWV010000015">
    <property type="protein sequence ID" value="MEE4544140.1"/>
    <property type="molecule type" value="Genomic_DNA"/>
</dbReference>
<feature type="compositionally biased region" description="Pro residues" evidence="4">
    <location>
        <begin position="165"/>
        <end position="186"/>
    </location>
</feature>
<dbReference type="InterPro" id="IPR000792">
    <property type="entry name" value="Tscrpt_reg_LuxR_C"/>
</dbReference>
<dbReference type="RefSeq" id="WP_330797130.1">
    <property type="nucleotide sequence ID" value="NZ_JAZEWV010000015.1"/>
</dbReference>
<dbReference type="SUPFAM" id="SSF46894">
    <property type="entry name" value="C-terminal effector domain of the bipartite response regulators"/>
    <property type="match status" value="1"/>
</dbReference>
<feature type="domain" description="HTH luxR-type" evidence="5">
    <location>
        <begin position="418"/>
        <end position="483"/>
    </location>
</feature>
<organism evidence="6 7">
    <name type="scientific">Actinacidiphila polyblastidii</name>
    <dbReference type="NCBI Taxonomy" id="3110430"/>
    <lineage>
        <taxon>Bacteria</taxon>
        <taxon>Bacillati</taxon>
        <taxon>Actinomycetota</taxon>
        <taxon>Actinomycetes</taxon>
        <taxon>Kitasatosporales</taxon>
        <taxon>Streptomycetaceae</taxon>
        <taxon>Actinacidiphila</taxon>
    </lineage>
</organism>
<dbReference type="InterPro" id="IPR036388">
    <property type="entry name" value="WH-like_DNA-bd_sf"/>
</dbReference>
<keyword evidence="2" id="KW-0238">DNA-binding</keyword>
<dbReference type="PRINTS" id="PR00038">
    <property type="entry name" value="HTHLUXR"/>
</dbReference>
<proteinExistence type="predicted"/>
<dbReference type="PROSITE" id="PS50043">
    <property type="entry name" value="HTH_LUXR_2"/>
    <property type="match status" value="1"/>
</dbReference>
<dbReference type="Proteomes" id="UP001344658">
    <property type="component" value="Unassembled WGS sequence"/>
</dbReference>
<dbReference type="InterPro" id="IPR027417">
    <property type="entry name" value="P-loop_NTPase"/>
</dbReference>
<dbReference type="SUPFAM" id="SSF52540">
    <property type="entry name" value="P-loop containing nucleoside triphosphate hydrolases"/>
    <property type="match status" value="1"/>
</dbReference>
<accession>A0ABU7PEA5</accession>
<evidence type="ECO:0000256" key="3">
    <source>
        <dbReference type="ARBA" id="ARBA00023163"/>
    </source>
</evidence>
<keyword evidence="7" id="KW-1185">Reference proteome</keyword>
<dbReference type="InterPro" id="IPR041664">
    <property type="entry name" value="AAA_16"/>
</dbReference>
<dbReference type="Pfam" id="PF00196">
    <property type="entry name" value="GerE"/>
    <property type="match status" value="1"/>
</dbReference>
<evidence type="ECO:0000256" key="2">
    <source>
        <dbReference type="ARBA" id="ARBA00023125"/>
    </source>
</evidence>
<feature type="region of interest" description="Disordered" evidence="4">
    <location>
        <begin position="162"/>
        <end position="187"/>
    </location>
</feature>
<comment type="caution">
    <text evidence="6">The sequence shown here is derived from an EMBL/GenBank/DDBJ whole genome shotgun (WGS) entry which is preliminary data.</text>
</comment>
<evidence type="ECO:0000256" key="4">
    <source>
        <dbReference type="SAM" id="MobiDB-lite"/>
    </source>
</evidence>